<dbReference type="Proteomes" id="UP001432322">
    <property type="component" value="Unassembled WGS sequence"/>
</dbReference>
<evidence type="ECO:0000313" key="3">
    <source>
        <dbReference type="Proteomes" id="UP001432322"/>
    </source>
</evidence>
<accession>A0AAV5WGJ8</accession>
<feature type="non-terminal residue" evidence="2">
    <location>
        <position position="151"/>
    </location>
</feature>
<name>A0AAV5WGJ8_9BILA</name>
<sequence length="151" mass="16950">TRKFICGCIIFALSYGVGTYFYAIAAYKYQRLVEFSFISILTPSVYYVFVALDEDVIKNRALPLTLLGLSIVTLIGGCILLKKDIISPDLMVLCSDVTHLPSLLVFINIVCVVVHPRNYGECVQSSKCLVFEKMAENSERVFLEFSCLLSR</sequence>
<reference evidence="2" key="1">
    <citation type="submission" date="2023-10" db="EMBL/GenBank/DDBJ databases">
        <title>Genome assembly of Pristionchus species.</title>
        <authorList>
            <person name="Yoshida K."/>
            <person name="Sommer R.J."/>
        </authorList>
    </citation>
    <scope>NUCLEOTIDE SEQUENCE</scope>
    <source>
        <strain evidence="2">RS5133</strain>
    </source>
</reference>
<organism evidence="2 3">
    <name type="scientific">Pristionchus fissidentatus</name>
    <dbReference type="NCBI Taxonomy" id="1538716"/>
    <lineage>
        <taxon>Eukaryota</taxon>
        <taxon>Metazoa</taxon>
        <taxon>Ecdysozoa</taxon>
        <taxon>Nematoda</taxon>
        <taxon>Chromadorea</taxon>
        <taxon>Rhabditida</taxon>
        <taxon>Rhabditina</taxon>
        <taxon>Diplogasteromorpha</taxon>
        <taxon>Diplogasteroidea</taxon>
        <taxon>Neodiplogasteridae</taxon>
        <taxon>Pristionchus</taxon>
    </lineage>
</organism>
<evidence type="ECO:0000313" key="2">
    <source>
        <dbReference type="EMBL" id="GMT29710.1"/>
    </source>
</evidence>
<protein>
    <recommendedName>
        <fullName evidence="4">EamA domain-containing protein</fullName>
    </recommendedName>
</protein>
<keyword evidence="1" id="KW-1133">Transmembrane helix</keyword>
<gene>
    <name evidence="2" type="ORF">PFISCL1PPCAC_21007</name>
</gene>
<feature type="transmembrane region" description="Helical" evidence="1">
    <location>
        <begin position="32"/>
        <end position="49"/>
    </location>
</feature>
<proteinExistence type="predicted"/>
<feature type="transmembrane region" description="Helical" evidence="1">
    <location>
        <begin position="6"/>
        <end position="25"/>
    </location>
</feature>
<dbReference type="EMBL" id="BTSY01000005">
    <property type="protein sequence ID" value="GMT29710.1"/>
    <property type="molecule type" value="Genomic_DNA"/>
</dbReference>
<keyword evidence="1" id="KW-0812">Transmembrane</keyword>
<keyword evidence="3" id="KW-1185">Reference proteome</keyword>
<comment type="caution">
    <text evidence="2">The sequence shown here is derived from an EMBL/GenBank/DDBJ whole genome shotgun (WGS) entry which is preliminary data.</text>
</comment>
<evidence type="ECO:0000256" key="1">
    <source>
        <dbReference type="SAM" id="Phobius"/>
    </source>
</evidence>
<dbReference type="AlphaFoldDB" id="A0AAV5WGJ8"/>
<evidence type="ECO:0008006" key="4">
    <source>
        <dbReference type="Google" id="ProtNLM"/>
    </source>
</evidence>
<keyword evidence="1" id="KW-0472">Membrane</keyword>
<feature type="non-terminal residue" evidence="2">
    <location>
        <position position="1"/>
    </location>
</feature>
<feature type="transmembrane region" description="Helical" evidence="1">
    <location>
        <begin position="61"/>
        <end position="81"/>
    </location>
</feature>